<evidence type="ECO:0000256" key="7">
    <source>
        <dbReference type="ARBA" id="ARBA00022837"/>
    </source>
</evidence>
<dbReference type="PROSITE" id="PS50011">
    <property type="entry name" value="PROTEIN_KINASE_DOM"/>
    <property type="match status" value="1"/>
</dbReference>
<dbReference type="SUPFAM" id="SSF47473">
    <property type="entry name" value="EF-hand"/>
    <property type="match status" value="1"/>
</dbReference>
<evidence type="ECO:0000313" key="13">
    <source>
        <dbReference type="EMBL" id="EZG55070.1"/>
    </source>
</evidence>
<evidence type="ECO:0000313" key="14">
    <source>
        <dbReference type="Proteomes" id="UP000019763"/>
    </source>
</evidence>
<dbReference type="PANTHER" id="PTHR24349">
    <property type="entry name" value="SERINE/THREONINE-PROTEIN KINASE"/>
    <property type="match status" value="1"/>
</dbReference>
<dbReference type="Gene3D" id="1.10.510.10">
    <property type="entry name" value="Transferase(Phosphotransferase) domain 1"/>
    <property type="match status" value="1"/>
</dbReference>
<organism evidence="13 14">
    <name type="scientific">Gregarina niphandrodes</name>
    <name type="common">Septate eugregarine</name>
    <dbReference type="NCBI Taxonomy" id="110365"/>
    <lineage>
        <taxon>Eukaryota</taxon>
        <taxon>Sar</taxon>
        <taxon>Alveolata</taxon>
        <taxon>Apicomplexa</taxon>
        <taxon>Conoidasida</taxon>
        <taxon>Gregarinasina</taxon>
        <taxon>Eugregarinorida</taxon>
        <taxon>Gregarinidae</taxon>
        <taxon>Gregarina</taxon>
    </lineage>
</organism>
<dbReference type="InterPro" id="IPR002048">
    <property type="entry name" value="EF_hand_dom"/>
</dbReference>
<keyword evidence="8 10" id="KW-0067">ATP-binding</keyword>
<comment type="cofactor">
    <cofactor evidence="1">
        <name>Mg(2+)</name>
        <dbReference type="ChEBI" id="CHEBI:18420"/>
    </cofactor>
</comment>
<evidence type="ECO:0000259" key="11">
    <source>
        <dbReference type="PROSITE" id="PS50011"/>
    </source>
</evidence>
<comment type="caution">
    <text evidence="13">The sequence shown here is derived from an EMBL/GenBank/DDBJ whole genome shotgun (WGS) entry which is preliminary data.</text>
</comment>
<evidence type="ECO:0000256" key="5">
    <source>
        <dbReference type="ARBA" id="ARBA00022741"/>
    </source>
</evidence>
<dbReference type="CDD" id="cd00051">
    <property type="entry name" value="EFh"/>
    <property type="match status" value="1"/>
</dbReference>
<dbReference type="eggNOG" id="KOG0032">
    <property type="taxonomic scope" value="Eukaryota"/>
</dbReference>
<accession>A0A023B2N7</accession>
<keyword evidence="6 13" id="KW-0418">Kinase</keyword>
<feature type="binding site" evidence="10">
    <location>
        <position position="101"/>
    </location>
    <ligand>
        <name>ATP</name>
        <dbReference type="ChEBI" id="CHEBI:30616"/>
    </ligand>
</feature>
<evidence type="ECO:0000256" key="1">
    <source>
        <dbReference type="ARBA" id="ARBA00001946"/>
    </source>
</evidence>
<dbReference type="PROSITE" id="PS00018">
    <property type="entry name" value="EF_HAND_1"/>
    <property type="match status" value="1"/>
</dbReference>
<evidence type="ECO:0000256" key="4">
    <source>
        <dbReference type="ARBA" id="ARBA00022679"/>
    </source>
</evidence>
<dbReference type="Gene3D" id="1.10.238.10">
    <property type="entry name" value="EF-hand"/>
    <property type="match status" value="1"/>
</dbReference>
<feature type="domain" description="EF-hand" evidence="12">
    <location>
        <begin position="484"/>
        <end position="519"/>
    </location>
</feature>
<dbReference type="OMA" id="LFFAFCK"/>
<dbReference type="Proteomes" id="UP000019763">
    <property type="component" value="Unassembled WGS sequence"/>
</dbReference>
<dbReference type="PROSITE" id="PS00107">
    <property type="entry name" value="PROTEIN_KINASE_ATP"/>
    <property type="match status" value="1"/>
</dbReference>
<dbReference type="InterPro" id="IPR011992">
    <property type="entry name" value="EF-hand-dom_pair"/>
</dbReference>
<dbReference type="GO" id="GO:0005509">
    <property type="term" value="F:calcium ion binding"/>
    <property type="evidence" value="ECO:0007669"/>
    <property type="project" value="InterPro"/>
</dbReference>
<evidence type="ECO:0000256" key="6">
    <source>
        <dbReference type="ARBA" id="ARBA00022777"/>
    </source>
</evidence>
<sequence>MKCFPWSFHKDTNNVSLKNEACEVAYAAELPPPRLFDLRGRMVVKLLNAANAGLVIQTIGRVQRGDVSSMYRVEGLLLGSGRSAQVRLATHRMTGKRVAMKSFLKRTGKVNYMRNEAQVALRLDHPHVARLLEVWEDNFAVHFIIEYCPDGDLLQWIRRRFRGAKLTAEFYRENEQISRALITQILRVVGHLHHEQLVSRDIKADHFLIDGIPKLKLIDLGLARSFSYESRPMKAACGSLPYVAPEVLLGNYTSQCDLWSVGCIMYMLLTGDPPFHGSESEIANKILASDFHVQLPPTCAAALSSECKDLLQRLLTQNPNDRIDAESAYRHVSNIHPPLQPTVLSLSPGNAVPALRRVPNQKFFRKVVLSLMAFGLSTDEMWDLDTLFSYADHGGTGVLTPADLESLLTRIDPTLSRAEAGKIAEAMDIFDRGGIYFNDFICCFLGSVIPLDDGHLRTTFWKFDRSRTGQVSVENMRQVLGTLYSDRVLEKFLRESDRDGDKYIDFDEFRWIAKDEPPVESTESDKSS</sequence>
<gene>
    <name evidence="13" type="ORF">GNI_118710</name>
</gene>
<feature type="domain" description="Protein kinase" evidence="11">
    <location>
        <begin position="72"/>
        <end position="339"/>
    </location>
</feature>
<keyword evidence="3" id="KW-0723">Serine/threonine-protein kinase</keyword>
<dbReference type="InterPro" id="IPR017441">
    <property type="entry name" value="Protein_kinase_ATP_BS"/>
</dbReference>
<comment type="subunit">
    <text evidence="2">Monomer.</text>
</comment>
<dbReference type="InterPro" id="IPR011009">
    <property type="entry name" value="Kinase-like_dom_sf"/>
</dbReference>
<dbReference type="GeneID" id="22914217"/>
<proteinExistence type="inferred from homology"/>
<dbReference type="PROSITE" id="PS50222">
    <property type="entry name" value="EF_HAND_2"/>
    <property type="match status" value="1"/>
</dbReference>
<dbReference type="InterPro" id="IPR018247">
    <property type="entry name" value="EF_Hand_1_Ca_BS"/>
</dbReference>
<evidence type="ECO:0000256" key="2">
    <source>
        <dbReference type="ARBA" id="ARBA00011245"/>
    </source>
</evidence>
<evidence type="ECO:0000259" key="12">
    <source>
        <dbReference type="PROSITE" id="PS50222"/>
    </source>
</evidence>
<dbReference type="EMBL" id="AFNH02000882">
    <property type="protein sequence ID" value="EZG55070.1"/>
    <property type="molecule type" value="Genomic_DNA"/>
</dbReference>
<dbReference type="OrthoDB" id="40902at2759"/>
<reference evidence="13" key="1">
    <citation type="submission" date="2013-12" db="EMBL/GenBank/DDBJ databases">
        <authorList>
            <person name="Omoto C.K."/>
            <person name="Sibley D."/>
            <person name="Venepally P."/>
            <person name="Hadjithomas M."/>
            <person name="Karamycheva S."/>
            <person name="Brunk B."/>
            <person name="Roos D."/>
            <person name="Caler E."/>
            <person name="Lorenzi H."/>
        </authorList>
    </citation>
    <scope>NUCLEOTIDE SEQUENCE</scope>
</reference>
<name>A0A023B2N7_GRENI</name>
<dbReference type="InterPro" id="IPR000719">
    <property type="entry name" value="Prot_kinase_dom"/>
</dbReference>
<keyword evidence="14" id="KW-1185">Reference proteome</keyword>
<keyword evidence="4" id="KW-0808">Transferase</keyword>
<dbReference type="FunFam" id="1.10.510.10:FF:000571">
    <property type="entry name" value="Maternal embryonic leucine zipper kinase"/>
    <property type="match status" value="1"/>
</dbReference>
<dbReference type="Pfam" id="PF13499">
    <property type="entry name" value="EF-hand_7"/>
    <property type="match status" value="1"/>
</dbReference>
<dbReference type="GO" id="GO:0004674">
    <property type="term" value="F:protein serine/threonine kinase activity"/>
    <property type="evidence" value="ECO:0007669"/>
    <property type="project" value="UniProtKB-KW"/>
</dbReference>
<dbReference type="RefSeq" id="XP_011131796.1">
    <property type="nucleotide sequence ID" value="XM_011133494.1"/>
</dbReference>
<dbReference type="Pfam" id="PF00069">
    <property type="entry name" value="Pkinase"/>
    <property type="match status" value="1"/>
</dbReference>
<dbReference type="SMART" id="SM00054">
    <property type="entry name" value="EFh"/>
    <property type="match status" value="3"/>
</dbReference>
<evidence type="ECO:0000256" key="3">
    <source>
        <dbReference type="ARBA" id="ARBA00022527"/>
    </source>
</evidence>
<keyword evidence="5 10" id="KW-0547">Nucleotide-binding</keyword>
<dbReference type="AlphaFoldDB" id="A0A023B2N7"/>
<protein>
    <submittedName>
        <fullName evidence="13">Protein kinase domain protein</fullName>
    </submittedName>
</protein>
<evidence type="ECO:0000256" key="8">
    <source>
        <dbReference type="ARBA" id="ARBA00022840"/>
    </source>
</evidence>
<dbReference type="GO" id="GO:0005524">
    <property type="term" value="F:ATP binding"/>
    <property type="evidence" value="ECO:0007669"/>
    <property type="project" value="UniProtKB-UniRule"/>
</dbReference>
<dbReference type="VEuPathDB" id="CryptoDB:GNI_118710"/>
<keyword evidence="7" id="KW-0106">Calcium</keyword>
<evidence type="ECO:0000256" key="10">
    <source>
        <dbReference type="PROSITE-ProRule" id="PRU10141"/>
    </source>
</evidence>
<evidence type="ECO:0000256" key="9">
    <source>
        <dbReference type="ARBA" id="ARBA00024334"/>
    </source>
</evidence>
<dbReference type="SUPFAM" id="SSF56112">
    <property type="entry name" value="Protein kinase-like (PK-like)"/>
    <property type="match status" value="1"/>
</dbReference>
<dbReference type="InterPro" id="IPR050205">
    <property type="entry name" value="CDPK_Ser/Thr_kinases"/>
</dbReference>
<comment type="similarity">
    <text evidence="9">Belongs to the protein kinase superfamily. Ser/Thr protein kinase family. CDPK subfamily.</text>
</comment>